<evidence type="ECO:0000256" key="1">
    <source>
        <dbReference type="SAM" id="MobiDB-lite"/>
    </source>
</evidence>
<organism evidence="3 4">
    <name type="scientific">Streptomyces triticiradicis</name>
    <dbReference type="NCBI Taxonomy" id="2651189"/>
    <lineage>
        <taxon>Bacteria</taxon>
        <taxon>Bacillati</taxon>
        <taxon>Actinomycetota</taxon>
        <taxon>Actinomycetes</taxon>
        <taxon>Kitasatosporales</taxon>
        <taxon>Streptomycetaceae</taxon>
        <taxon>Streptomyces</taxon>
    </lineage>
</organism>
<feature type="region of interest" description="Disordered" evidence="1">
    <location>
        <begin position="252"/>
        <end position="271"/>
    </location>
</feature>
<keyword evidence="2" id="KW-0812">Transmembrane</keyword>
<sequence length="271" mass="28541">MAVRSVERSVPERTRRERRQAAAWTLLGLTLSAVAAVPGLFVPGRVATEAAFEDARPCAGEAAARDDGASCLRTIRGTVISAGNAKSGKATVFRVMLRPPVPAPADQPIDLDSHGDLSELVEPGERVDVTTWRDEVVAVSQDGVRERLSGLPDETPTVLTGAALIVAWSAALAFVAAFGSARRARRIATGRPVVPRVPLGRAKPVGVLITPIVAAFTAGHFWDTWTAVVMTVVIWGLIAVPATILALRWDREPSSASPSGRQPDTPLGAPG</sequence>
<comment type="caution">
    <text evidence="3">The sequence shown here is derived from an EMBL/GenBank/DDBJ whole genome shotgun (WGS) entry which is preliminary data.</text>
</comment>
<protein>
    <submittedName>
        <fullName evidence="3">Uncharacterized protein</fullName>
    </submittedName>
</protein>
<keyword evidence="2" id="KW-0472">Membrane</keyword>
<keyword evidence="4" id="KW-1185">Reference proteome</keyword>
<feature type="transmembrane region" description="Helical" evidence="2">
    <location>
        <begin position="202"/>
        <end position="222"/>
    </location>
</feature>
<evidence type="ECO:0000256" key="2">
    <source>
        <dbReference type="SAM" id="Phobius"/>
    </source>
</evidence>
<dbReference type="Proteomes" id="UP000442990">
    <property type="component" value="Unassembled WGS sequence"/>
</dbReference>
<proteinExistence type="predicted"/>
<keyword evidence="2" id="KW-1133">Transmembrane helix</keyword>
<dbReference type="EMBL" id="WBKG01000022">
    <property type="protein sequence ID" value="KAB1986036.1"/>
    <property type="molecule type" value="Genomic_DNA"/>
</dbReference>
<feature type="transmembrane region" description="Helical" evidence="2">
    <location>
        <begin position="228"/>
        <end position="247"/>
    </location>
</feature>
<accession>A0A7J5DDN8</accession>
<evidence type="ECO:0000313" key="4">
    <source>
        <dbReference type="Proteomes" id="UP000442990"/>
    </source>
</evidence>
<reference evidence="3 4" key="1">
    <citation type="submission" date="2019-09" db="EMBL/GenBank/DDBJ databases">
        <title>Isolation and identification of active actinomycetes.</title>
        <authorList>
            <person name="Yu Z."/>
            <person name="Han C."/>
            <person name="Yu B."/>
        </authorList>
    </citation>
    <scope>NUCLEOTIDE SEQUENCE [LARGE SCALE GENOMIC DNA]</scope>
    <source>
        <strain evidence="3 4">NEAU-H2</strain>
    </source>
</reference>
<gene>
    <name evidence="3" type="ORF">F8144_24725</name>
</gene>
<name>A0A7J5DDN8_9ACTN</name>
<feature type="transmembrane region" description="Helical" evidence="2">
    <location>
        <begin position="21"/>
        <end position="42"/>
    </location>
</feature>
<feature type="transmembrane region" description="Helical" evidence="2">
    <location>
        <begin position="158"/>
        <end position="181"/>
    </location>
</feature>
<dbReference type="AlphaFoldDB" id="A0A7J5DDN8"/>
<evidence type="ECO:0000313" key="3">
    <source>
        <dbReference type="EMBL" id="KAB1986036.1"/>
    </source>
</evidence>
<dbReference type="RefSeq" id="WP_151471691.1">
    <property type="nucleotide sequence ID" value="NZ_WBKG01000022.1"/>
</dbReference>